<reference evidence="1 2" key="1">
    <citation type="journal article" date="2015" name="Stand. Genomic Sci.">
        <title>Genomic Encyclopedia of Bacterial and Archaeal Type Strains, Phase III: the genomes of soil and plant-associated and newly described type strains.</title>
        <authorList>
            <person name="Whitman W.B."/>
            <person name="Woyke T."/>
            <person name="Klenk H.P."/>
            <person name="Zhou Y."/>
            <person name="Lilburn T.G."/>
            <person name="Beck B.J."/>
            <person name="De Vos P."/>
            <person name="Vandamme P."/>
            <person name="Eisen J.A."/>
            <person name="Garrity G."/>
            <person name="Hugenholtz P."/>
            <person name="Kyrpides N.C."/>
        </authorList>
    </citation>
    <scope>NUCLEOTIDE SEQUENCE [LARGE SCALE GENOMIC DNA]</scope>
    <source>
        <strain evidence="1 2">VKM Ac-2541</strain>
    </source>
</reference>
<dbReference type="EMBL" id="SLWR01000002">
    <property type="protein sequence ID" value="TCO50241.1"/>
    <property type="molecule type" value="Genomic_DNA"/>
</dbReference>
<sequence>MTQRRWDDDERLFDDLSEAVRDTAPLARTIAEHAAGALSWQTIDEDLLATLTFDSSLEPALANRADPDDTRVLVFSSTPLSMELEVMHDQVVGQILPPSAGEVRIEVSDGAEYRVTVNESGFFELPALPAGPVRLRCDTATGRVVTDWVRL</sequence>
<evidence type="ECO:0000313" key="2">
    <source>
        <dbReference type="Proteomes" id="UP000295573"/>
    </source>
</evidence>
<dbReference type="Proteomes" id="UP000295573">
    <property type="component" value="Unassembled WGS sequence"/>
</dbReference>
<comment type="caution">
    <text evidence="1">The sequence shown here is derived from an EMBL/GenBank/DDBJ whole genome shotgun (WGS) entry which is preliminary data.</text>
</comment>
<protein>
    <submittedName>
        <fullName evidence="1">Uncharacterized protein</fullName>
    </submittedName>
</protein>
<organism evidence="1 2">
    <name type="scientific">Kribbella antiqua</name>
    <dbReference type="NCBI Taxonomy" id="2512217"/>
    <lineage>
        <taxon>Bacteria</taxon>
        <taxon>Bacillati</taxon>
        <taxon>Actinomycetota</taxon>
        <taxon>Actinomycetes</taxon>
        <taxon>Propionibacteriales</taxon>
        <taxon>Kribbellaceae</taxon>
        <taxon>Kribbella</taxon>
    </lineage>
</organism>
<name>A0A4R2IWQ2_9ACTN</name>
<evidence type="ECO:0000313" key="1">
    <source>
        <dbReference type="EMBL" id="TCO50241.1"/>
    </source>
</evidence>
<gene>
    <name evidence="1" type="ORF">EV646_102315</name>
</gene>
<dbReference type="RefSeq" id="WP_132145445.1">
    <property type="nucleotide sequence ID" value="NZ_SLWR01000002.1"/>
</dbReference>
<dbReference type="OrthoDB" id="5193241at2"/>
<proteinExistence type="predicted"/>
<keyword evidence="2" id="KW-1185">Reference proteome</keyword>
<accession>A0A4R2IWQ2</accession>
<dbReference type="AlphaFoldDB" id="A0A4R2IWQ2"/>